<dbReference type="Pfam" id="PF03055">
    <property type="entry name" value="RPE65"/>
    <property type="match status" value="1"/>
</dbReference>
<feature type="binding site" evidence="7">
    <location>
        <position position="295"/>
    </location>
    <ligand>
        <name>Fe cation</name>
        <dbReference type="ChEBI" id="CHEBI:24875"/>
        <note>catalytic</note>
    </ligand>
</feature>
<dbReference type="PANTHER" id="PTHR15629">
    <property type="entry name" value="SH3YL1 PROTEIN"/>
    <property type="match status" value="1"/>
</dbReference>
<dbReference type="CDD" id="cd11526">
    <property type="entry name" value="SYLF_FYVE"/>
    <property type="match status" value="1"/>
</dbReference>
<feature type="domain" description="FYVE-type" evidence="10">
    <location>
        <begin position="656"/>
        <end position="718"/>
    </location>
</feature>
<comment type="similarity">
    <text evidence="1">Belongs to the carotenoid oxygenase family.</text>
</comment>
<dbReference type="InterPro" id="IPR000306">
    <property type="entry name" value="Znf_FYVE"/>
</dbReference>
<dbReference type="PANTHER" id="PTHR15629:SF43">
    <property type="entry name" value="RING_FYVE_PHD-TYPE ZINC FINGER FAMILY PROTEIN"/>
    <property type="match status" value="1"/>
</dbReference>
<evidence type="ECO:0000313" key="11">
    <source>
        <dbReference type="EMBL" id="PKA64613.1"/>
    </source>
</evidence>
<dbReference type="InterPro" id="IPR051702">
    <property type="entry name" value="SH3_domain_YSC84-like"/>
</dbReference>
<dbReference type="PROSITE" id="PS50178">
    <property type="entry name" value="ZF_FYVE"/>
    <property type="match status" value="1"/>
</dbReference>
<evidence type="ECO:0000256" key="6">
    <source>
        <dbReference type="ARBA" id="ARBA00023004"/>
    </source>
</evidence>
<dbReference type="Gene3D" id="3.30.40.10">
    <property type="entry name" value="Zinc/RING finger domain, C3HC4 (zinc finger)"/>
    <property type="match status" value="1"/>
</dbReference>
<dbReference type="EC" id="1.13.11.51" evidence="11"/>
<evidence type="ECO:0000313" key="12">
    <source>
        <dbReference type="Proteomes" id="UP000236161"/>
    </source>
</evidence>
<proteinExistence type="inferred from homology"/>
<dbReference type="OrthoDB" id="443981at2759"/>
<keyword evidence="12" id="KW-1185">Reference proteome</keyword>
<name>A0A2I0B9Y5_9ASPA</name>
<reference evidence="11 12" key="1">
    <citation type="journal article" date="2017" name="Nature">
        <title>The Apostasia genome and the evolution of orchids.</title>
        <authorList>
            <person name="Zhang G.Q."/>
            <person name="Liu K.W."/>
            <person name="Li Z."/>
            <person name="Lohaus R."/>
            <person name="Hsiao Y.Y."/>
            <person name="Niu S.C."/>
            <person name="Wang J.Y."/>
            <person name="Lin Y.C."/>
            <person name="Xu Q."/>
            <person name="Chen L.J."/>
            <person name="Yoshida K."/>
            <person name="Fujiwara S."/>
            <person name="Wang Z.W."/>
            <person name="Zhang Y.Q."/>
            <person name="Mitsuda N."/>
            <person name="Wang M."/>
            <person name="Liu G.H."/>
            <person name="Pecoraro L."/>
            <person name="Huang H.X."/>
            <person name="Xiao X.J."/>
            <person name="Lin M."/>
            <person name="Wu X.Y."/>
            <person name="Wu W.L."/>
            <person name="Chen Y.Y."/>
            <person name="Chang S.B."/>
            <person name="Sakamoto S."/>
            <person name="Ohme-Takagi M."/>
            <person name="Yagi M."/>
            <person name="Zeng S.J."/>
            <person name="Shen C.Y."/>
            <person name="Yeh C.M."/>
            <person name="Luo Y.B."/>
            <person name="Tsai W.C."/>
            <person name="Van de Peer Y."/>
            <person name="Liu Z.J."/>
        </authorList>
    </citation>
    <scope>NUCLEOTIDE SEQUENCE [LARGE SCALE GENOMIC DNA]</scope>
    <source>
        <strain evidence="12">cv. Shenzhen</strain>
        <tissue evidence="11">Stem</tissue>
    </source>
</reference>
<dbReference type="EMBL" id="KZ451903">
    <property type="protein sequence ID" value="PKA64613.1"/>
    <property type="molecule type" value="Genomic_DNA"/>
</dbReference>
<feature type="binding site" evidence="7">
    <location>
        <position position="244"/>
    </location>
    <ligand>
        <name>Fe cation</name>
        <dbReference type="ChEBI" id="CHEBI:24875"/>
        <note>catalytic</note>
    </ligand>
</feature>
<gene>
    <name evidence="11" type="primary">CCD8B</name>
    <name evidence="11" type="ORF">AXF42_Ash007359</name>
</gene>
<dbReference type="GO" id="GO:0008270">
    <property type="term" value="F:zinc ion binding"/>
    <property type="evidence" value="ECO:0007669"/>
    <property type="project" value="UniProtKB-KW"/>
</dbReference>
<dbReference type="InterPro" id="IPR011011">
    <property type="entry name" value="Znf_FYVE_PHD"/>
</dbReference>
<dbReference type="InterPro" id="IPR007461">
    <property type="entry name" value="Ysc84_actin-binding"/>
</dbReference>
<evidence type="ECO:0000259" key="10">
    <source>
        <dbReference type="PROSITE" id="PS50178"/>
    </source>
</evidence>
<feature type="compositionally biased region" description="Pro residues" evidence="9">
    <location>
        <begin position="54"/>
        <end position="63"/>
    </location>
</feature>
<evidence type="ECO:0000256" key="9">
    <source>
        <dbReference type="SAM" id="MobiDB-lite"/>
    </source>
</evidence>
<keyword evidence="4" id="KW-0862">Zinc</keyword>
<feature type="region of interest" description="Disordered" evidence="9">
    <location>
        <begin position="49"/>
        <end position="70"/>
    </location>
</feature>
<sequence>MASFFAVHAPRVSPNHTRGGISSGHGLWSLRPTQRIRRSAVDSLRASVAAEPAVPAPTPPPAVVPDDPRRQKGKLAAWTSISHDRWEGELQVDGEIPPWLNGTYLRLGPGIWHVDDYHFGHLFDGFGTLVRLHFDDGFVAASHRQIESEAYKSAKKNNYLCYHEYSAVPNPKGLMSHFRQLTTFFSGGSLTDNANNGIFRLGDGRILCLTETITGSIVVDPDTLETVGRFEFADRVGGMVQSPHPVVTETEFLSLVPDLVRPGCRVVRMAAGSNERKEVGRVDCRGEAWASGWVHSFPVTENYVVVPEMQLRYSLRNLLLGIPRPLEWLPDSGSFMHVMCRASGKVLDLVEKKAKSWHEAGAVPSEPYFVARPGATKEDDGVIISLVSCDDGEGYALVLDGLSFEELARARLPYGLPYGFHGCWINKLMEIVNKIYPAIEPLDLRPMEIVEAPPTWLCDSRVSSIPGADINDGLSIQEKSENKISTVDEKDKFIPVVDSSIQKRFNVVQECITNGKKASENHKLGRYFYYDTPFSEDTGVWIPVSVPPMSESDQEEFNRGFLTNGAYFPDGDISWSQLAGEDKEMTMWDVVSEMLLAARGKLSYLTSSELRSGKLPWIPDELWKQTWTEMALTLSEASYCNAKEILDADPPKWLADSAATSCMLCNVRFHPIMRSRHHCRFCGGIFCSECSKGRCLLPAKFHMENPQRVCDVCCVRLECVQPYLMDHVSRASQLPTHDLIDLSTLRSWLNFPWGNSMEYEIYKAANTIRGYNEVGFLKPEKTIPDTILRHAKGLAILTVVKVGVVVTYNVGTGLVIARHEDGSWSPPSAISTFGIGWGAQASAGGEFTDYIIVLRTEDSIKNFCGNAHISVGAGINAAAGIVGRAAEADLHAGAGGLAACYTYSRCKGAFVGCSLEGSMMTTRTSENCRFYGSSTIKASDILLGSLPRPPAATVLYNALADLFQKLGR</sequence>
<evidence type="ECO:0000256" key="7">
    <source>
        <dbReference type="PIRSR" id="PIRSR604294-1"/>
    </source>
</evidence>
<dbReference type="GO" id="GO:0035091">
    <property type="term" value="F:phosphatidylinositol binding"/>
    <property type="evidence" value="ECO:0007669"/>
    <property type="project" value="TreeGrafter"/>
</dbReference>
<evidence type="ECO:0000256" key="3">
    <source>
        <dbReference type="ARBA" id="ARBA00022771"/>
    </source>
</evidence>
<dbReference type="SMART" id="SM00064">
    <property type="entry name" value="FYVE"/>
    <property type="match status" value="1"/>
</dbReference>
<dbReference type="InterPro" id="IPR017455">
    <property type="entry name" value="Znf_FYVE-rel"/>
</dbReference>
<keyword evidence="6 7" id="KW-0408">Iron</keyword>
<dbReference type="Pfam" id="PF04366">
    <property type="entry name" value="Ysc84"/>
    <property type="match status" value="1"/>
</dbReference>
<keyword evidence="11" id="KW-0560">Oxidoreductase</keyword>
<evidence type="ECO:0000256" key="4">
    <source>
        <dbReference type="ARBA" id="ARBA00022833"/>
    </source>
</evidence>
<organism evidence="11 12">
    <name type="scientific">Apostasia shenzhenica</name>
    <dbReference type="NCBI Taxonomy" id="1088818"/>
    <lineage>
        <taxon>Eukaryota</taxon>
        <taxon>Viridiplantae</taxon>
        <taxon>Streptophyta</taxon>
        <taxon>Embryophyta</taxon>
        <taxon>Tracheophyta</taxon>
        <taxon>Spermatophyta</taxon>
        <taxon>Magnoliopsida</taxon>
        <taxon>Liliopsida</taxon>
        <taxon>Asparagales</taxon>
        <taxon>Orchidaceae</taxon>
        <taxon>Apostasioideae</taxon>
        <taxon>Apostasia</taxon>
    </lineage>
</organism>
<keyword evidence="2 7" id="KW-0479">Metal-binding</keyword>
<evidence type="ECO:0000256" key="2">
    <source>
        <dbReference type="ARBA" id="ARBA00022723"/>
    </source>
</evidence>
<evidence type="ECO:0000256" key="1">
    <source>
        <dbReference type="ARBA" id="ARBA00006787"/>
    </source>
</evidence>
<dbReference type="STRING" id="1088818.A0A2I0B9Y5"/>
<dbReference type="Proteomes" id="UP000236161">
    <property type="component" value="Unassembled WGS sequence"/>
</dbReference>
<dbReference type="Pfam" id="PF01363">
    <property type="entry name" value="FYVE"/>
    <property type="match status" value="1"/>
</dbReference>
<dbReference type="InterPro" id="IPR013083">
    <property type="entry name" value="Znf_RING/FYVE/PHD"/>
</dbReference>
<dbReference type="SUPFAM" id="SSF57903">
    <property type="entry name" value="FYVE/PHD zinc finger"/>
    <property type="match status" value="1"/>
</dbReference>
<dbReference type="FunFam" id="3.30.40.10:FF:000151">
    <property type="entry name" value="Zinc finger family protein"/>
    <property type="match status" value="1"/>
</dbReference>
<keyword evidence="3 8" id="KW-0863">Zinc-finger</keyword>
<protein>
    <submittedName>
        <fullName evidence="11">Carotenoid cleavage dioxygenase 8 like B, chloroplastic</fullName>
        <ecNumber evidence="11">1.13.11.51</ecNumber>
    </submittedName>
</protein>
<dbReference type="InterPro" id="IPR004294">
    <property type="entry name" value="Carotenoid_Oase"/>
</dbReference>
<accession>A0A2I0B9Y5</accession>
<dbReference type="GO" id="GO:0045549">
    <property type="term" value="F:9-cis-epoxycarotenoid dioxygenase activity"/>
    <property type="evidence" value="ECO:0007669"/>
    <property type="project" value="UniProtKB-EC"/>
</dbReference>
<keyword evidence="5 11" id="KW-0223">Dioxygenase</keyword>
<evidence type="ECO:0000256" key="8">
    <source>
        <dbReference type="PROSITE-ProRule" id="PRU00091"/>
    </source>
</evidence>
<comment type="cofactor">
    <cofactor evidence="7">
        <name>Fe(2+)</name>
        <dbReference type="ChEBI" id="CHEBI:29033"/>
    </cofactor>
    <text evidence="7">Binds 1 Fe(2+) ion per subunit.</text>
</comment>
<dbReference type="AlphaFoldDB" id="A0A2I0B9Y5"/>
<evidence type="ECO:0000256" key="5">
    <source>
        <dbReference type="ARBA" id="ARBA00022964"/>
    </source>
</evidence>